<keyword evidence="1" id="KW-0805">Transcription regulation</keyword>
<dbReference type="InterPro" id="IPR036388">
    <property type="entry name" value="WH-like_DNA-bd_sf"/>
</dbReference>
<dbReference type="InterPro" id="IPR000524">
    <property type="entry name" value="Tscrpt_reg_HTH_GntR"/>
</dbReference>
<organism evidence="5 6">
    <name type="scientific">Vreelandella populi</name>
    <dbReference type="NCBI Taxonomy" id="2498858"/>
    <lineage>
        <taxon>Bacteria</taxon>
        <taxon>Pseudomonadati</taxon>
        <taxon>Pseudomonadota</taxon>
        <taxon>Gammaproteobacteria</taxon>
        <taxon>Oceanospirillales</taxon>
        <taxon>Halomonadaceae</taxon>
        <taxon>Vreelandella</taxon>
    </lineage>
</organism>
<evidence type="ECO:0000313" key="5">
    <source>
        <dbReference type="EMBL" id="RUR49392.1"/>
    </source>
</evidence>
<dbReference type="GO" id="GO:0003677">
    <property type="term" value="F:DNA binding"/>
    <property type="evidence" value="ECO:0007669"/>
    <property type="project" value="UniProtKB-KW"/>
</dbReference>
<keyword evidence="2" id="KW-0238">DNA-binding</keyword>
<dbReference type="RefSeq" id="WP_126950041.1">
    <property type="nucleotide sequence ID" value="NZ_RZHD01000002.1"/>
</dbReference>
<reference evidence="5 6" key="1">
    <citation type="submission" date="2018-12" db="EMBL/GenBank/DDBJ databases">
        <title>three novel Halomonas strain isolated from plants.</title>
        <authorList>
            <person name="Sun C."/>
        </authorList>
    </citation>
    <scope>NUCLEOTIDE SEQUENCE [LARGE SCALE GENOMIC DNA]</scope>
    <source>
        <strain evidence="5 6">RC</strain>
    </source>
</reference>
<evidence type="ECO:0000256" key="3">
    <source>
        <dbReference type="ARBA" id="ARBA00023163"/>
    </source>
</evidence>
<comment type="caution">
    <text evidence="5">The sequence shown here is derived from an EMBL/GenBank/DDBJ whole genome shotgun (WGS) entry which is preliminary data.</text>
</comment>
<gene>
    <name evidence="5" type="ORF">ELY37_01445</name>
</gene>
<protein>
    <submittedName>
        <fullName evidence="5">FadR family transcriptional regulator</fullName>
    </submittedName>
</protein>
<dbReference type="SMART" id="SM00345">
    <property type="entry name" value="HTH_GNTR"/>
    <property type="match status" value="1"/>
</dbReference>
<dbReference type="InterPro" id="IPR036390">
    <property type="entry name" value="WH_DNA-bd_sf"/>
</dbReference>
<dbReference type="OrthoDB" id="9028214at2"/>
<name>A0A433LH71_9GAMM</name>
<dbReference type="InterPro" id="IPR011711">
    <property type="entry name" value="GntR_C"/>
</dbReference>
<evidence type="ECO:0000313" key="6">
    <source>
        <dbReference type="Proteomes" id="UP000286912"/>
    </source>
</evidence>
<keyword evidence="3" id="KW-0804">Transcription</keyword>
<dbReference type="PANTHER" id="PTHR43537:SF44">
    <property type="entry name" value="GNTR FAMILY REGULATORY PROTEIN"/>
    <property type="match status" value="1"/>
</dbReference>
<evidence type="ECO:0000256" key="2">
    <source>
        <dbReference type="ARBA" id="ARBA00023125"/>
    </source>
</evidence>
<dbReference type="SMART" id="SM00895">
    <property type="entry name" value="FCD"/>
    <property type="match status" value="1"/>
</dbReference>
<dbReference type="InterPro" id="IPR008920">
    <property type="entry name" value="TF_FadR/GntR_C"/>
</dbReference>
<evidence type="ECO:0000256" key="1">
    <source>
        <dbReference type="ARBA" id="ARBA00023015"/>
    </source>
</evidence>
<sequence length="254" mass="27785">MTLDALPAHQGGAENLARLLARALLTGHWQPGDVFPKELDIGRHFSVSRNQVRNALASLSAAGLLERTAGRGTQVRAMSEWHLLDPLMSEWMTGLINLDPQLVRAIYAFRFSAEPLVAGLAAQAASAEDIARLEAAFEGMQRSAGQPAARHQHTEYDVAFHDVIYQATHNLVWRQMGYLLRPSIMALVHRSQHDIKTLDDSLARHGHVLKAIQVGDATAAETAAREVLRRTAIDLGIVPDTLSDGANLSSSRHM</sequence>
<accession>A0A433LH71</accession>
<dbReference type="Pfam" id="PF00392">
    <property type="entry name" value="GntR"/>
    <property type="match status" value="1"/>
</dbReference>
<dbReference type="Gene3D" id="1.10.10.10">
    <property type="entry name" value="Winged helix-like DNA-binding domain superfamily/Winged helix DNA-binding domain"/>
    <property type="match status" value="1"/>
</dbReference>
<feature type="domain" description="HTH gntR-type" evidence="4">
    <location>
        <begin position="10"/>
        <end position="78"/>
    </location>
</feature>
<keyword evidence="6" id="KW-1185">Reference proteome</keyword>
<dbReference type="GO" id="GO:0003700">
    <property type="term" value="F:DNA-binding transcription factor activity"/>
    <property type="evidence" value="ECO:0007669"/>
    <property type="project" value="InterPro"/>
</dbReference>
<dbReference type="PRINTS" id="PR00035">
    <property type="entry name" value="HTHGNTR"/>
</dbReference>
<dbReference type="Proteomes" id="UP000286912">
    <property type="component" value="Unassembled WGS sequence"/>
</dbReference>
<dbReference type="Pfam" id="PF07729">
    <property type="entry name" value="FCD"/>
    <property type="match status" value="1"/>
</dbReference>
<dbReference type="EMBL" id="RZHD01000002">
    <property type="protein sequence ID" value="RUR49392.1"/>
    <property type="molecule type" value="Genomic_DNA"/>
</dbReference>
<dbReference type="PANTHER" id="PTHR43537">
    <property type="entry name" value="TRANSCRIPTIONAL REGULATOR, GNTR FAMILY"/>
    <property type="match status" value="1"/>
</dbReference>
<dbReference type="PROSITE" id="PS50949">
    <property type="entry name" value="HTH_GNTR"/>
    <property type="match status" value="1"/>
</dbReference>
<dbReference type="SUPFAM" id="SSF48008">
    <property type="entry name" value="GntR ligand-binding domain-like"/>
    <property type="match status" value="1"/>
</dbReference>
<dbReference type="SUPFAM" id="SSF46785">
    <property type="entry name" value="Winged helix' DNA-binding domain"/>
    <property type="match status" value="1"/>
</dbReference>
<evidence type="ECO:0000259" key="4">
    <source>
        <dbReference type="PROSITE" id="PS50949"/>
    </source>
</evidence>
<dbReference type="AlphaFoldDB" id="A0A433LH71"/>
<proteinExistence type="predicted"/>
<dbReference type="Gene3D" id="1.20.120.530">
    <property type="entry name" value="GntR ligand-binding domain-like"/>
    <property type="match status" value="1"/>
</dbReference>